<dbReference type="Proteomes" id="UP000587942">
    <property type="component" value="Unassembled WGS sequence"/>
</dbReference>
<dbReference type="PANTHER" id="PTHR37953">
    <property type="entry name" value="UPF0127 PROTEIN MJ1496"/>
    <property type="match status" value="1"/>
</dbReference>
<dbReference type="Pfam" id="PF02643">
    <property type="entry name" value="DUF192"/>
    <property type="match status" value="1"/>
</dbReference>
<evidence type="ECO:0000313" key="2">
    <source>
        <dbReference type="Proteomes" id="UP000587942"/>
    </source>
</evidence>
<dbReference type="AlphaFoldDB" id="A0A846TQU0"/>
<gene>
    <name evidence="1" type="ORF">GWK17_21740</name>
</gene>
<comment type="caution">
    <text evidence="1">The sequence shown here is derived from an EMBL/GenBank/DDBJ whole genome shotgun (WGS) entry which is preliminary data.</text>
</comment>
<sequence length="114" mass="12800">MRLVNESNGRVLAANVKIADTFFSRFKGLMLTDSLPDGHGLYIQPCRSIHTFFMNYSIDVLYINENFEIVGAEEQLEPAKMGKRCKGAYSVFELPEGTIRNTGTKVGHSIKLIK</sequence>
<protein>
    <submittedName>
        <fullName evidence="1">DUF192 domain-containing protein</fullName>
    </submittedName>
</protein>
<dbReference type="EMBL" id="JAAVUM010000025">
    <property type="protein sequence ID" value="NKE08062.1"/>
    <property type="molecule type" value="Genomic_DNA"/>
</dbReference>
<dbReference type="Gene3D" id="2.60.120.1140">
    <property type="entry name" value="Protein of unknown function DUF192"/>
    <property type="match status" value="1"/>
</dbReference>
<proteinExistence type="predicted"/>
<accession>A0A846TQU0</accession>
<dbReference type="PANTHER" id="PTHR37953:SF1">
    <property type="entry name" value="UPF0127 PROTEIN MJ1496"/>
    <property type="match status" value="1"/>
</dbReference>
<evidence type="ECO:0000313" key="1">
    <source>
        <dbReference type="EMBL" id="NKE08062.1"/>
    </source>
</evidence>
<dbReference type="InterPro" id="IPR038695">
    <property type="entry name" value="Saro_0823-like_sf"/>
</dbReference>
<name>A0A846TQU0_9BACI</name>
<organism evidence="1 2">
    <name type="scientific">Mesobacillus selenatarsenatis</name>
    <dbReference type="NCBI Taxonomy" id="388741"/>
    <lineage>
        <taxon>Bacteria</taxon>
        <taxon>Bacillati</taxon>
        <taxon>Bacillota</taxon>
        <taxon>Bacilli</taxon>
        <taxon>Bacillales</taxon>
        <taxon>Bacillaceae</taxon>
        <taxon>Mesobacillus</taxon>
    </lineage>
</organism>
<reference evidence="1 2" key="1">
    <citation type="submission" date="2020-03" db="EMBL/GenBank/DDBJ databases">
        <authorList>
            <person name="Sun Q."/>
        </authorList>
    </citation>
    <scope>NUCLEOTIDE SEQUENCE [LARGE SCALE GENOMIC DNA]</scope>
    <source>
        <strain evidence="1 2">KACC 21451</strain>
    </source>
</reference>
<dbReference type="RefSeq" id="WP_167834415.1">
    <property type="nucleotide sequence ID" value="NZ_JAAVUM010000025.1"/>
</dbReference>
<dbReference type="InterPro" id="IPR003795">
    <property type="entry name" value="DUF192"/>
</dbReference>